<name>A0ACB7SQ55_HYAAI</name>
<proteinExistence type="predicted"/>
<gene>
    <name evidence="1" type="ORF">HPB50_024924</name>
</gene>
<evidence type="ECO:0000313" key="1">
    <source>
        <dbReference type="EMBL" id="KAH6936988.1"/>
    </source>
</evidence>
<protein>
    <submittedName>
        <fullName evidence="1">Uncharacterized protein</fullName>
    </submittedName>
</protein>
<dbReference type="EMBL" id="CM023483">
    <property type="protein sequence ID" value="KAH6936988.1"/>
    <property type="molecule type" value="Genomic_DNA"/>
</dbReference>
<evidence type="ECO:0000313" key="2">
    <source>
        <dbReference type="Proteomes" id="UP000821845"/>
    </source>
</evidence>
<sequence>MPKSSFLQRQRPRQVFYLSPPRTVYSHSGPQLDNDPLLGASPLRSGLHSVDEASTVGGFPVEFLTLMTSYGQVIEPEFKKRYAALIMEFEALNKDLEESLEGIMTYCERLAPEQGLQFDMQPQAIRSKCLNEAREIMQGSAAPGGSMAAALSASSSASPSSQAEGSTAQQTVDLVAKLTALMLQVKSELTVCEEASTDDAILTTVCGSVEVAADDESDGKDDVDLMPEPDFPCKDGLEYLTENLSEGDLNSFELKSLSEAMVDIQNSVTPKNVGLFQNKVQIHINHIQNGLSQLGNLHAFTSSNIFV</sequence>
<reference evidence="1" key="1">
    <citation type="submission" date="2020-05" db="EMBL/GenBank/DDBJ databases">
        <title>Large-scale comparative analyses of tick genomes elucidate their genetic diversity and vector capacities.</title>
        <authorList>
            <person name="Jia N."/>
            <person name="Wang J."/>
            <person name="Shi W."/>
            <person name="Du L."/>
            <person name="Sun Y."/>
            <person name="Zhan W."/>
            <person name="Jiang J."/>
            <person name="Wang Q."/>
            <person name="Zhang B."/>
            <person name="Ji P."/>
            <person name="Sakyi L.B."/>
            <person name="Cui X."/>
            <person name="Yuan T."/>
            <person name="Jiang B."/>
            <person name="Yang W."/>
            <person name="Lam T.T.-Y."/>
            <person name="Chang Q."/>
            <person name="Ding S."/>
            <person name="Wang X."/>
            <person name="Zhu J."/>
            <person name="Ruan X."/>
            <person name="Zhao L."/>
            <person name="Wei J."/>
            <person name="Que T."/>
            <person name="Du C."/>
            <person name="Cheng J."/>
            <person name="Dai P."/>
            <person name="Han X."/>
            <person name="Huang E."/>
            <person name="Gao Y."/>
            <person name="Liu J."/>
            <person name="Shao H."/>
            <person name="Ye R."/>
            <person name="Li L."/>
            <person name="Wei W."/>
            <person name="Wang X."/>
            <person name="Wang C."/>
            <person name="Yang T."/>
            <person name="Huo Q."/>
            <person name="Li W."/>
            <person name="Guo W."/>
            <person name="Chen H."/>
            <person name="Zhou L."/>
            <person name="Ni X."/>
            <person name="Tian J."/>
            <person name="Zhou Y."/>
            <person name="Sheng Y."/>
            <person name="Liu T."/>
            <person name="Pan Y."/>
            <person name="Xia L."/>
            <person name="Li J."/>
            <person name="Zhao F."/>
            <person name="Cao W."/>
        </authorList>
    </citation>
    <scope>NUCLEOTIDE SEQUENCE</scope>
    <source>
        <strain evidence="1">Hyas-2018</strain>
    </source>
</reference>
<comment type="caution">
    <text evidence="1">The sequence shown here is derived from an EMBL/GenBank/DDBJ whole genome shotgun (WGS) entry which is preliminary data.</text>
</comment>
<organism evidence="1 2">
    <name type="scientific">Hyalomma asiaticum</name>
    <name type="common">Tick</name>
    <dbReference type="NCBI Taxonomy" id="266040"/>
    <lineage>
        <taxon>Eukaryota</taxon>
        <taxon>Metazoa</taxon>
        <taxon>Ecdysozoa</taxon>
        <taxon>Arthropoda</taxon>
        <taxon>Chelicerata</taxon>
        <taxon>Arachnida</taxon>
        <taxon>Acari</taxon>
        <taxon>Parasitiformes</taxon>
        <taxon>Ixodida</taxon>
        <taxon>Ixodoidea</taxon>
        <taxon>Ixodidae</taxon>
        <taxon>Hyalomminae</taxon>
        <taxon>Hyalomma</taxon>
    </lineage>
</organism>
<dbReference type="Proteomes" id="UP000821845">
    <property type="component" value="Chromosome 3"/>
</dbReference>
<accession>A0ACB7SQ55</accession>
<keyword evidence="2" id="KW-1185">Reference proteome</keyword>